<reference evidence="2 3" key="1">
    <citation type="journal article" date="2013" name="Sci. Rep.">
        <title>Extraordinary expansion of a Sorangium cellulosum genome from an alkaline milieu.</title>
        <authorList>
            <person name="Han K."/>
            <person name="Li Z.F."/>
            <person name="Peng R."/>
            <person name="Zhu L.P."/>
            <person name="Zhou T."/>
            <person name="Wang L.G."/>
            <person name="Li S.G."/>
            <person name="Zhang X.B."/>
            <person name="Hu W."/>
            <person name="Wu Z.H."/>
            <person name="Qin N."/>
            <person name="Li Y.Z."/>
        </authorList>
    </citation>
    <scope>NUCLEOTIDE SEQUENCE [LARGE SCALE GENOMIC DNA]</scope>
    <source>
        <strain evidence="2 3">So0157-2</strain>
    </source>
</reference>
<feature type="region of interest" description="Disordered" evidence="1">
    <location>
        <begin position="36"/>
        <end position="84"/>
    </location>
</feature>
<dbReference type="AlphaFoldDB" id="S4YHR0"/>
<protein>
    <submittedName>
        <fullName evidence="2">Uncharacterized protein</fullName>
    </submittedName>
</protein>
<accession>S4YHR0</accession>
<evidence type="ECO:0000256" key="1">
    <source>
        <dbReference type="SAM" id="MobiDB-lite"/>
    </source>
</evidence>
<feature type="compositionally biased region" description="Low complexity" evidence="1">
    <location>
        <begin position="1"/>
        <end position="12"/>
    </location>
</feature>
<sequence length="132" mass="13778">MTNGAALAAAQRGAGGDARNLHTLEGRRRWIGRIARGGRRGARAGPRGGVARGAIRRGAGAPHDEATDGERDGERPLPGDALGLFLRARPPIPRRRGRASILRGRASIRARVPLGGAVVGLHGRWVLALIAA</sequence>
<evidence type="ECO:0000313" key="3">
    <source>
        <dbReference type="Proteomes" id="UP000014803"/>
    </source>
</evidence>
<proteinExistence type="predicted"/>
<dbReference type="STRING" id="1254432.SCE1572_52650"/>
<name>S4YHR0_SORCE</name>
<feature type="region of interest" description="Disordered" evidence="1">
    <location>
        <begin position="1"/>
        <end position="20"/>
    </location>
</feature>
<dbReference type="Proteomes" id="UP000014803">
    <property type="component" value="Chromosome"/>
</dbReference>
<gene>
    <name evidence="2" type="ORF">SCE1572_52650</name>
</gene>
<feature type="compositionally biased region" description="Basic and acidic residues" evidence="1">
    <location>
        <begin position="62"/>
        <end position="77"/>
    </location>
</feature>
<dbReference type="EMBL" id="CP003969">
    <property type="protein sequence ID" value="AGP42413.1"/>
    <property type="molecule type" value="Genomic_DNA"/>
</dbReference>
<dbReference type="KEGG" id="scu:SCE1572_52650"/>
<organism evidence="2 3">
    <name type="scientific">Sorangium cellulosum So0157-2</name>
    <dbReference type="NCBI Taxonomy" id="1254432"/>
    <lineage>
        <taxon>Bacteria</taxon>
        <taxon>Pseudomonadati</taxon>
        <taxon>Myxococcota</taxon>
        <taxon>Polyangia</taxon>
        <taxon>Polyangiales</taxon>
        <taxon>Polyangiaceae</taxon>
        <taxon>Sorangium</taxon>
    </lineage>
</organism>
<dbReference type="HOGENOM" id="CLU_1915740_0_0_7"/>
<feature type="compositionally biased region" description="Low complexity" evidence="1">
    <location>
        <begin position="52"/>
        <end position="61"/>
    </location>
</feature>
<evidence type="ECO:0000313" key="2">
    <source>
        <dbReference type="EMBL" id="AGP42413.1"/>
    </source>
</evidence>